<evidence type="ECO:0000256" key="3">
    <source>
        <dbReference type="ARBA" id="ARBA00022603"/>
    </source>
</evidence>
<dbReference type="CDD" id="cd02440">
    <property type="entry name" value="AdoMet_MTases"/>
    <property type="match status" value="1"/>
</dbReference>
<keyword evidence="6" id="KW-0694">RNA-binding</keyword>
<proteinExistence type="predicted"/>
<evidence type="ECO:0000256" key="1">
    <source>
        <dbReference type="ARBA" id="ARBA00022490"/>
    </source>
</evidence>
<dbReference type="PROSITE" id="PS51165">
    <property type="entry name" value="THUMP"/>
    <property type="match status" value="1"/>
</dbReference>
<dbReference type="EMBL" id="AOMT01000005">
    <property type="protein sequence ID" value="KDN25789.1"/>
    <property type="molecule type" value="Genomic_DNA"/>
</dbReference>
<dbReference type="Pfam" id="PF01170">
    <property type="entry name" value="UPF0020"/>
    <property type="match status" value="1"/>
</dbReference>
<dbReference type="GO" id="GO:0003723">
    <property type="term" value="F:RNA binding"/>
    <property type="evidence" value="ECO:0007669"/>
    <property type="project" value="UniProtKB-UniRule"/>
</dbReference>
<name>A0A066UNR5_9GAMM</name>
<gene>
    <name evidence="9" type="primary">rlmL</name>
    <name evidence="9" type="ORF">MBO_01295</name>
</gene>
<dbReference type="PROSITE" id="PS00092">
    <property type="entry name" value="N6_MTASE"/>
    <property type="match status" value="1"/>
</dbReference>
<dbReference type="SUPFAM" id="SSF53335">
    <property type="entry name" value="S-adenosyl-L-methionine-dependent methyltransferases"/>
    <property type="match status" value="2"/>
</dbReference>
<dbReference type="PANTHER" id="PTHR47313">
    <property type="entry name" value="RIBOSOMAL RNA LARGE SUBUNIT METHYLTRANSFERASE K/L"/>
    <property type="match status" value="1"/>
</dbReference>
<dbReference type="CDD" id="cd11715">
    <property type="entry name" value="THUMP_AdoMetMT"/>
    <property type="match status" value="1"/>
</dbReference>
<dbReference type="NCBIfam" id="NF008748">
    <property type="entry name" value="PRK11783.1"/>
    <property type="match status" value="1"/>
</dbReference>
<dbReference type="InterPro" id="IPR004114">
    <property type="entry name" value="THUMP_dom"/>
</dbReference>
<dbReference type="SMART" id="SM00981">
    <property type="entry name" value="THUMP"/>
    <property type="match status" value="1"/>
</dbReference>
<keyword evidence="4 9" id="KW-0808">Transferase</keyword>
<dbReference type="GO" id="GO:0005737">
    <property type="term" value="C:cytoplasm"/>
    <property type="evidence" value="ECO:0007669"/>
    <property type="project" value="InterPro"/>
</dbReference>
<dbReference type="OrthoDB" id="9809404at2"/>
<dbReference type="eggNOG" id="COG0116">
    <property type="taxonomic scope" value="Bacteria"/>
</dbReference>
<evidence type="ECO:0000256" key="7">
    <source>
        <dbReference type="SAM" id="MobiDB-lite"/>
    </source>
</evidence>
<evidence type="ECO:0000256" key="6">
    <source>
        <dbReference type="PROSITE-ProRule" id="PRU00529"/>
    </source>
</evidence>
<evidence type="ECO:0000256" key="2">
    <source>
        <dbReference type="ARBA" id="ARBA00022552"/>
    </source>
</evidence>
<dbReference type="GO" id="GO:0070043">
    <property type="term" value="F:rRNA (guanine-N7-)-methyltransferase activity"/>
    <property type="evidence" value="ECO:0007669"/>
    <property type="project" value="TreeGrafter"/>
</dbReference>
<keyword evidence="1" id="KW-0963">Cytoplasm</keyword>
<sequence length="924" mass="104823">MSSHTPVLINPFEKFDVNDFELIITCADGLENALLIELDSFGLAGEILRAGRIRVQVSLANFYHICLYSRVASRVLLPIGEYHFKQKQATTNQISKDAKGRTVTRTLDTQIIDEDVPEALYKFAARYDWAKVFGLDDTFAIRLSTDKRLTVNQQFATLRIKDAIADNFNKQFGERPDVSKTPDFHIFAAANNKFAELFLDLSGTSLHRRGYRVVNTAAPLKENLAAALLYESNWHTGKHDALIDPMCGSGTFITEALLMRADYPVGLDKTTAEFGFYHWAYHDDVLWQEAVSRASERFHANLDKLAQNPPTVIALDADANATHACHQNLLASGLAPIISHITLQQKAVSGLKDTLSKIRADHPLIITNPPYGERLGESDFIKPLYHGLGLSVVDGLMQADVTRADMAVLGSHVEHVDTLPIIDPKTLRCHNGALTVYFRHGALDLSKKDSLIESFVKREISNEESQEFINRFQKNLAHLKKLAKTDDVTNLRVYDADLPNYNVAIDLYDDKVHVQEYAPPKQIPADVAKARFNLVLNGVREVLGVFREDVFIKTRARQSGNEQYTKNPNADTKRKKMYVAREHGAYLYVNFTDYLDTGLFIDHRNMRQIVANASRAKRVLNLFAYTCTASVHAAMAGARSVTSVDLSANYLDWGKQNFALNGLVLDAEYESGQKYQFIASDVFEWIKEHTEQYDVIFIDPPTFSNSKKFKGTFDVQRDHVALINRAMNRLSADGVLYFSNNYTRFELDESLNARYDVVCITDKTIGFDFNPKKPIHQSYQIRHKNGKKTISQPSDQFDAKAQIADDEAYHARRHTQKDEFKKNRFKDDSKDFKKSGAKRDDFKRRDKKSDDFKGGFRTNAKESFGSTKDFKRDHRDRDFNGQTNTPKSDKPKVRYEKIDGKLVAVPIETAQTDKPKKYTVKPKS</sequence>
<keyword evidence="5" id="KW-0949">S-adenosyl-L-methionine</keyword>
<evidence type="ECO:0000313" key="10">
    <source>
        <dbReference type="Proteomes" id="UP000035860"/>
    </source>
</evidence>
<dbReference type="Pfam" id="PF22020">
    <property type="entry name" value="RlmL_1st"/>
    <property type="match status" value="1"/>
</dbReference>
<organism evidence="9 10">
    <name type="scientific">Moraxella bovoculi 237</name>
    <dbReference type="NCBI Taxonomy" id="743974"/>
    <lineage>
        <taxon>Bacteria</taxon>
        <taxon>Pseudomonadati</taxon>
        <taxon>Pseudomonadota</taxon>
        <taxon>Gammaproteobacteria</taxon>
        <taxon>Moraxellales</taxon>
        <taxon>Moraxellaceae</taxon>
        <taxon>Moraxella</taxon>
    </lineage>
</organism>
<dbReference type="InterPro" id="IPR019614">
    <property type="entry name" value="SAM-dep_methyl-trfase"/>
</dbReference>
<dbReference type="RefSeq" id="WP_080702132.1">
    <property type="nucleotide sequence ID" value="NZ_AOMT01000005.1"/>
</dbReference>
<dbReference type="InterPro" id="IPR054170">
    <property type="entry name" value="RlmL_1st"/>
</dbReference>
<feature type="compositionally biased region" description="Basic and acidic residues" evidence="7">
    <location>
        <begin position="887"/>
        <end position="900"/>
    </location>
</feature>
<accession>A0A066UNR5</accession>
<feature type="region of interest" description="Disordered" evidence="7">
    <location>
        <begin position="811"/>
        <end position="900"/>
    </location>
</feature>
<dbReference type="InterPro" id="IPR000241">
    <property type="entry name" value="RlmKL-like_Mtase"/>
</dbReference>
<feature type="compositionally biased region" description="Basic and acidic residues" evidence="7">
    <location>
        <begin position="868"/>
        <end position="879"/>
    </location>
</feature>
<dbReference type="PANTHER" id="PTHR47313:SF1">
    <property type="entry name" value="RIBOSOMAL RNA LARGE SUBUNIT METHYLTRANSFERASE K_L"/>
    <property type="match status" value="1"/>
</dbReference>
<protein>
    <submittedName>
        <fullName evidence="9">23S rRNA m(2)G2445 methyltransferase</fullName>
    </submittedName>
</protein>
<dbReference type="Pfam" id="PF02926">
    <property type="entry name" value="THUMP"/>
    <property type="match status" value="1"/>
</dbReference>
<dbReference type="Gene3D" id="3.30.2130.30">
    <property type="match status" value="1"/>
</dbReference>
<feature type="domain" description="THUMP" evidence="8">
    <location>
        <begin position="61"/>
        <end position="201"/>
    </location>
</feature>
<dbReference type="InterPro" id="IPR029063">
    <property type="entry name" value="SAM-dependent_MTases_sf"/>
</dbReference>
<comment type="caution">
    <text evidence="9">The sequence shown here is derived from an EMBL/GenBank/DDBJ whole genome shotgun (WGS) entry which is preliminary data.</text>
</comment>
<feature type="compositionally biased region" description="Basic and acidic residues" evidence="7">
    <location>
        <begin position="816"/>
        <end position="854"/>
    </location>
</feature>
<dbReference type="InterPro" id="IPR017244">
    <property type="entry name" value="23SrRNA_methyltr_KL"/>
</dbReference>
<dbReference type="Proteomes" id="UP000035860">
    <property type="component" value="Unassembled WGS sequence"/>
</dbReference>
<dbReference type="GO" id="GO:0008990">
    <property type="term" value="F:rRNA (guanine-N2-)-methyltransferase activity"/>
    <property type="evidence" value="ECO:0007669"/>
    <property type="project" value="InterPro"/>
</dbReference>
<dbReference type="Pfam" id="PF10672">
    <property type="entry name" value="Methyltrans_SAM"/>
    <property type="match status" value="1"/>
</dbReference>
<dbReference type="AlphaFoldDB" id="A0A066UNR5"/>
<dbReference type="eggNOG" id="COG1092">
    <property type="taxonomic scope" value="Bacteria"/>
</dbReference>
<dbReference type="Gene3D" id="3.40.50.150">
    <property type="entry name" value="Vaccinia Virus protein VP39"/>
    <property type="match status" value="2"/>
</dbReference>
<dbReference type="InterPro" id="IPR002052">
    <property type="entry name" value="DNA_methylase_N6_adenine_CS"/>
</dbReference>
<keyword evidence="10" id="KW-1185">Reference proteome</keyword>
<keyword evidence="3 9" id="KW-0489">Methyltransferase</keyword>
<evidence type="ECO:0000259" key="8">
    <source>
        <dbReference type="PROSITE" id="PS51165"/>
    </source>
</evidence>
<reference evidence="9 10" key="1">
    <citation type="journal article" date="2014" name="Genome Announc.">
        <title>Draft Genome Sequence of Moraxella bovoculi Strain 237T (ATCC BAA-1259T) Isolated from a Calf with Infectious Bovine Keratoconjunctivitis.</title>
        <authorList>
            <person name="Calcutt M.J."/>
            <person name="Foecking M.F."/>
            <person name="Martin N.T."/>
            <person name="Mhlanga-Mutangadura T."/>
            <person name="Reilly T.J."/>
        </authorList>
    </citation>
    <scope>NUCLEOTIDE SEQUENCE [LARGE SCALE GENOMIC DNA]</scope>
    <source>
        <strain evidence="9 10">237</strain>
    </source>
</reference>
<keyword evidence="2" id="KW-0698">rRNA processing</keyword>
<evidence type="ECO:0000256" key="5">
    <source>
        <dbReference type="ARBA" id="ARBA00022691"/>
    </source>
</evidence>
<evidence type="ECO:0000256" key="4">
    <source>
        <dbReference type="ARBA" id="ARBA00022679"/>
    </source>
</evidence>
<evidence type="ECO:0000313" key="9">
    <source>
        <dbReference type="EMBL" id="KDN25789.1"/>
    </source>
</evidence>
<dbReference type="PIRSF" id="PIRSF037618">
    <property type="entry name" value="RNA_Mtase_bacteria_prd"/>
    <property type="match status" value="1"/>
</dbReference>
<dbReference type="Gene3D" id="3.30.750.80">
    <property type="entry name" value="RNA methyltransferase domain (HRMD) like"/>
    <property type="match status" value="1"/>
</dbReference>